<protein>
    <submittedName>
        <fullName evidence="3">Uncharacterized protein</fullName>
    </submittedName>
</protein>
<proteinExistence type="predicted"/>
<feature type="compositionally biased region" description="Low complexity" evidence="1">
    <location>
        <begin position="181"/>
        <end position="202"/>
    </location>
</feature>
<sequence>MSETRSEATAIVDAAAADADSASTGQDAVQETPGPTDAASPSGDGDEAPTRSEDSATDLSGLEPIEPIDAPVEPIGGTHDGGSPPAITRWRRPRRGTARSASGRSTRLVVPMPAITALVVLVVLAGVTVPVALRATHRNAFLTSSETGVTDDGVTVGASPGQAANAAGGSPVSVVPLSEDAAGGPAAVPGQGSAQPGQDQSGAGTGAGGHSTSPSGGGTRQTGGPGTQQSGNGGGSGVGADPQSDANVPAPQVPGAPGIEARPVSGGVEVTITAPAGGGAATNYVVTAAPGGTASLSAPGTVTIRVDGCARTTVSARADNAAGTSAAASRTLDACVAPSVPRDVTLIKQPPQASDPTGHNLVTWTSPAETGGTGVAVDYIVRVYISKENVVSVSSYAVTGTSYLRSNASGRDPYVKITVAARNPAGQSAEVVVYRGSGPTDDTPVTPLTPNPSEV</sequence>
<feature type="transmembrane region" description="Helical" evidence="2">
    <location>
        <begin position="108"/>
        <end position="133"/>
    </location>
</feature>
<accession>A0A1V2I5U0</accession>
<reference evidence="4" key="1">
    <citation type="submission" date="2016-10" db="EMBL/GenBank/DDBJ databases">
        <title>Frankia sp. NRRL B-16386 Genome sequencing.</title>
        <authorList>
            <person name="Ghodhbane-Gtari F."/>
            <person name="Swanson E."/>
            <person name="Gueddou A."/>
            <person name="Hezbri K."/>
            <person name="Ktari K."/>
            <person name="Nouioui I."/>
            <person name="Morris K."/>
            <person name="Simpson S."/>
            <person name="Abebe-Akele F."/>
            <person name="Thomas K."/>
            <person name="Gtari M."/>
            <person name="Tisa L.S."/>
        </authorList>
    </citation>
    <scope>NUCLEOTIDE SEQUENCE [LARGE SCALE GENOMIC DNA]</scope>
    <source>
        <strain evidence="4">NRRL B-16386</strain>
    </source>
</reference>
<dbReference type="InterPro" id="IPR036116">
    <property type="entry name" value="FN3_sf"/>
</dbReference>
<name>A0A1V2I5U0_9ACTN</name>
<feature type="compositionally biased region" description="Gly residues" evidence="1">
    <location>
        <begin position="203"/>
        <end position="238"/>
    </location>
</feature>
<evidence type="ECO:0000256" key="1">
    <source>
        <dbReference type="SAM" id="MobiDB-lite"/>
    </source>
</evidence>
<evidence type="ECO:0000313" key="4">
    <source>
        <dbReference type="Proteomes" id="UP000188929"/>
    </source>
</evidence>
<evidence type="ECO:0000313" key="3">
    <source>
        <dbReference type="EMBL" id="ONH25096.1"/>
    </source>
</evidence>
<keyword evidence="4" id="KW-1185">Reference proteome</keyword>
<dbReference type="EMBL" id="MOMC01000063">
    <property type="protein sequence ID" value="ONH25096.1"/>
    <property type="molecule type" value="Genomic_DNA"/>
</dbReference>
<feature type="compositionally biased region" description="Low complexity" evidence="1">
    <location>
        <begin position="439"/>
        <end position="455"/>
    </location>
</feature>
<dbReference type="AlphaFoldDB" id="A0A1V2I5U0"/>
<dbReference type="OrthoDB" id="3372012at2"/>
<dbReference type="RefSeq" id="WP_076820441.1">
    <property type="nucleotide sequence ID" value="NZ_MOMC01000063.1"/>
</dbReference>
<keyword evidence="2" id="KW-0472">Membrane</keyword>
<feature type="region of interest" description="Disordered" evidence="1">
    <location>
        <begin position="435"/>
        <end position="455"/>
    </location>
</feature>
<comment type="caution">
    <text evidence="3">The sequence shown here is derived from an EMBL/GenBank/DDBJ whole genome shotgun (WGS) entry which is preliminary data.</text>
</comment>
<gene>
    <name evidence="3" type="ORF">BL253_28320</name>
</gene>
<evidence type="ECO:0000256" key="2">
    <source>
        <dbReference type="SAM" id="Phobius"/>
    </source>
</evidence>
<organism evidence="3 4">
    <name type="scientific">Pseudofrankia asymbiotica</name>
    <dbReference type="NCBI Taxonomy" id="1834516"/>
    <lineage>
        <taxon>Bacteria</taxon>
        <taxon>Bacillati</taxon>
        <taxon>Actinomycetota</taxon>
        <taxon>Actinomycetes</taxon>
        <taxon>Frankiales</taxon>
        <taxon>Frankiaceae</taxon>
        <taxon>Pseudofrankia</taxon>
    </lineage>
</organism>
<dbReference type="Proteomes" id="UP000188929">
    <property type="component" value="Unassembled WGS sequence"/>
</dbReference>
<keyword evidence="2" id="KW-0812">Transmembrane</keyword>
<dbReference type="SUPFAM" id="SSF49265">
    <property type="entry name" value="Fibronectin type III"/>
    <property type="match status" value="1"/>
</dbReference>
<feature type="compositionally biased region" description="Low complexity" evidence="1">
    <location>
        <begin position="8"/>
        <end position="28"/>
    </location>
</feature>
<keyword evidence="2" id="KW-1133">Transmembrane helix</keyword>
<feature type="region of interest" description="Disordered" evidence="1">
    <location>
        <begin position="1"/>
        <end position="103"/>
    </location>
</feature>
<feature type="region of interest" description="Disordered" evidence="1">
    <location>
        <begin position="147"/>
        <end position="264"/>
    </location>
</feature>